<dbReference type="Gene3D" id="1.10.260.130">
    <property type="match status" value="1"/>
</dbReference>
<dbReference type="KEGG" id="roz:CBI38_27770"/>
<accession>A0A2S2C1P5</accession>
<keyword evidence="2" id="KW-1185">Reference proteome</keyword>
<evidence type="ECO:0000313" key="2">
    <source>
        <dbReference type="Proteomes" id="UP000245711"/>
    </source>
</evidence>
<dbReference type="Gene3D" id="3.40.50.1820">
    <property type="entry name" value="alpha/beta hydrolase"/>
    <property type="match status" value="1"/>
</dbReference>
<dbReference type="OrthoDB" id="9798122at2"/>
<dbReference type="EMBL" id="CP021354">
    <property type="protein sequence ID" value="AWK74790.1"/>
    <property type="molecule type" value="Genomic_DNA"/>
</dbReference>
<proteinExistence type="predicted"/>
<dbReference type="Pfam" id="PF03583">
    <property type="entry name" value="LIP"/>
    <property type="match status" value="1"/>
</dbReference>
<evidence type="ECO:0000313" key="1">
    <source>
        <dbReference type="EMBL" id="AWK74790.1"/>
    </source>
</evidence>
<reference evidence="1 2" key="1">
    <citation type="submission" date="2017-05" db="EMBL/GenBank/DDBJ databases">
        <title>Isolation of Rhodococcus sp. S2-17 biodegrading of BP-3.</title>
        <authorList>
            <person name="Lee Y."/>
            <person name="Kim K.H."/>
            <person name="Chun B.H."/>
            <person name="Jung H.S."/>
            <person name="Jeon C.O."/>
        </authorList>
    </citation>
    <scope>NUCLEOTIDE SEQUENCE [LARGE SCALE GENOMIC DNA]</scope>
    <source>
        <strain evidence="1 2">S2-17</strain>
    </source>
</reference>
<name>A0A2S2C1P5_9NOCA</name>
<dbReference type="GO" id="GO:0004806">
    <property type="term" value="F:triacylglycerol lipase activity"/>
    <property type="evidence" value="ECO:0007669"/>
    <property type="project" value="InterPro"/>
</dbReference>
<dbReference type="InterPro" id="IPR029058">
    <property type="entry name" value="AB_hydrolase_fold"/>
</dbReference>
<dbReference type="Proteomes" id="UP000245711">
    <property type="component" value="Chromosome"/>
</dbReference>
<dbReference type="GO" id="GO:0016042">
    <property type="term" value="P:lipid catabolic process"/>
    <property type="evidence" value="ECO:0007669"/>
    <property type="project" value="InterPro"/>
</dbReference>
<sequence>MSVNAEITEGPLSGGVLPEPVGQSRPILPGDDPFYVPPAGFAAAAPGAVLRSREVELALLGVIPQKVSAWQLLYRSCDLHQAPEVAVTTVLLPFGADPDEERPLLAYQCAIDAIADKCFPSYALQRGAYSPGSLPPLEMLIIANALERGWAVTLADHEGMGGYFGAPREPGYRVLDGIRAALSFPPLGLDAATRVGVWGYSGGGMASSWVAEMAPEYAPEIDIVGAALGAPVGDPGETYIRLNGTLHAGLPALVVAGLRHLYPGLGRVIRDHADDEGIRRLDKIETMSTVEAVARFARDDFDDYTDIPLADILATPEVLEVFDDIRLGGRIPECPLLVVHPVHDQIIHIEDVDGQVERYVEGGAHVTYVRDRLSEHLSLMVISAPAMLEWLTDRFAGTPLPPSGTTTVWSIASSALSPLHGLLTVGRTAVRVLFARPLGPN</sequence>
<dbReference type="PIRSF" id="PIRSF029171">
    <property type="entry name" value="Esterase_LipA"/>
    <property type="match status" value="1"/>
</dbReference>
<dbReference type="InterPro" id="IPR005152">
    <property type="entry name" value="Lipase_secreted"/>
</dbReference>
<dbReference type="RefSeq" id="WP_109334045.1">
    <property type="nucleotide sequence ID" value="NZ_CP021354.1"/>
</dbReference>
<dbReference type="SUPFAM" id="SSF53474">
    <property type="entry name" value="alpha/beta-Hydrolases"/>
    <property type="match status" value="1"/>
</dbReference>
<protein>
    <submittedName>
        <fullName evidence="1">Lipase</fullName>
    </submittedName>
</protein>
<dbReference type="PANTHER" id="PTHR34853">
    <property type="match status" value="1"/>
</dbReference>
<dbReference type="PANTHER" id="PTHR34853:SF1">
    <property type="entry name" value="LIPASE 5"/>
    <property type="match status" value="1"/>
</dbReference>
<dbReference type="AlphaFoldDB" id="A0A2S2C1P5"/>
<organism evidence="1 2">
    <name type="scientific">Rhodococcus oxybenzonivorans</name>
    <dbReference type="NCBI Taxonomy" id="1990687"/>
    <lineage>
        <taxon>Bacteria</taxon>
        <taxon>Bacillati</taxon>
        <taxon>Actinomycetota</taxon>
        <taxon>Actinomycetes</taxon>
        <taxon>Mycobacteriales</taxon>
        <taxon>Nocardiaceae</taxon>
        <taxon>Rhodococcus</taxon>
    </lineage>
</organism>
<gene>
    <name evidence="1" type="ORF">CBI38_27770</name>
</gene>